<evidence type="ECO:0000256" key="1">
    <source>
        <dbReference type="ARBA" id="ARBA00001974"/>
    </source>
</evidence>
<comment type="subunit">
    <text evidence="8">Component of the Ubi complex metabolon, which regroups five ubiquinone biosynthesis proteins (UbiE, UbiF, UbiG, UbiH and UbiI) and two accessory factors (UbiK and the lipid-binding protein UbiJ).</text>
</comment>
<dbReference type="InterPro" id="IPR051205">
    <property type="entry name" value="UbiH/COQ6_monooxygenase"/>
</dbReference>
<dbReference type="InterPro" id="IPR002938">
    <property type="entry name" value="FAD-bd"/>
</dbReference>
<dbReference type="PROSITE" id="PS01304">
    <property type="entry name" value="UBIH"/>
    <property type="match status" value="1"/>
</dbReference>
<reference evidence="10 11" key="1">
    <citation type="submission" date="2019-09" db="EMBL/GenBank/DDBJ databases">
        <authorList>
            <person name="Criscuolo A."/>
        </authorList>
    </citation>
    <scope>NUCLEOTIDE SEQUENCE [LARGE SCALE GENOMIC DNA]</scope>
    <source>
        <strain evidence="11">3(2)</strain>
    </source>
</reference>
<protein>
    <submittedName>
        <fullName evidence="10">2-octaprenyl-3-methyl-6-methoxy-1,4-benzoquinol hydroxylase</fullName>
        <ecNumber evidence="10">1.14.13.-</ecNumber>
    </submittedName>
</protein>
<evidence type="ECO:0000256" key="7">
    <source>
        <dbReference type="ARBA" id="ARBA00023033"/>
    </source>
</evidence>
<keyword evidence="7" id="KW-0503">Monooxygenase</keyword>
<dbReference type="GO" id="GO:0006744">
    <property type="term" value="P:ubiquinone biosynthetic process"/>
    <property type="evidence" value="ECO:0007669"/>
    <property type="project" value="UniProtKB-UniPathway"/>
</dbReference>
<evidence type="ECO:0000313" key="11">
    <source>
        <dbReference type="Proteomes" id="UP000326725"/>
    </source>
</evidence>
<dbReference type="NCBIfam" id="TIGR01988">
    <property type="entry name" value="Ubi-OHases"/>
    <property type="match status" value="1"/>
</dbReference>
<accession>A0A5K1I3G5</accession>
<evidence type="ECO:0000256" key="2">
    <source>
        <dbReference type="ARBA" id="ARBA00004749"/>
    </source>
</evidence>
<dbReference type="PANTHER" id="PTHR43876:SF10">
    <property type="entry name" value="3-DEMETHOXYUBIQUINOL 3-HYDROXYLASE"/>
    <property type="match status" value="1"/>
</dbReference>
<evidence type="ECO:0000256" key="6">
    <source>
        <dbReference type="ARBA" id="ARBA00023002"/>
    </source>
</evidence>
<evidence type="ECO:0000256" key="3">
    <source>
        <dbReference type="ARBA" id="ARBA00005349"/>
    </source>
</evidence>
<dbReference type="GO" id="GO:0110142">
    <property type="term" value="C:ubiquinone biosynthesis complex"/>
    <property type="evidence" value="ECO:0007669"/>
    <property type="project" value="UniProtKB-ARBA"/>
</dbReference>
<dbReference type="EC" id="1.14.13.-" evidence="10"/>
<evidence type="ECO:0000259" key="9">
    <source>
        <dbReference type="Pfam" id="PF01494"/>
    </source>
</evidence>
<keyword evidence="6 10" id="KW-0560">Oxidoreductase</keyword>
<dbReference type="GO" id="GO:0008682">
    <property type="term" value="F:3-demethoxyubiquinol 3-hydroxylase activity"/>
    <property type="evidence" value="ECO:0007669"/>
    <property type="project" value="TreeGrafter"/>
</dbReference>
<keyword evidence="4" id="KW-0285">Flavoprotein</keyword>
<dbReference type="InterPro" id="IPR036188">
    <property type="entry name" value="FAD/NAD-bd_sf"/>
</dbReference>
<dbReference type="InterPro" id="IPR010971">
    <property type="entry name" value="UbiH/COQ6"/>
</dbReference>
<comment type="pathway">
    <text evidence="2">Cofactor biosynthesis; ubiquinone biosynthesis.</text>
</comment>
<dbReference type="InterPro" id="IPR018168">
    <property type="entry name" value="Ubi_Hdrlase_CS"/>
</dbReference>
<evidence type="ECO:0000313" key="10">
    <source>
        <dbReference type="EMBL" id="VVZ94563.1"/>
    </source>
</evidence>
<dbReference type="Proteomes" id="UP000326725">
    <property type="component" value="Unassembled WGS sequence"/>
</dbReference>
<sequence>MEETLDAIIIGGGMVGAAVAAALGQAGMAVTLVEGGKAPEAIADDAPFDLRVSSLNLASQRLLEQTGAWSFIPEARRCPFRHIEATDEAETYQVHFSASDLELPHLGHFVENRVIRHALWQRLAELPNVTRLCSVSPVALVRGRQHTLVELDDGRLLAARLVVGADGANSRLREMAGIATHDEDYGQRALIVNVRTRLPQQDVSWQRFMPHGPQAMLPLPGHHASLVWYDDDEATLSREALDDETLRLAIEAAFPARLGGIEAVRGRASFPIRRRHAERYVQPRLALVGDAAHVIHPLAGQGLNLGLQDAEVLSEQVVAAFQEGQDPGGQRALSRYARTRRPQALAMITAMETFHRVFTGPEPLRHVGAAGLAVAERLGGAKRQVMRHALGL</sequence>
<dbReference type="Gene3D" id="3.50.50.60">
    <property type="entry name" value="FAD/NAD(P)-binding domain"/>
    <property type="match status" value="2"/>
</dbReference>
<gene>
    <name evidence="10" type="primary">ubiF</name>
    <name evidence="10" type="ORF">HALO32_00616</name>
</gene>
<comment type="cofactor">
    <cofactor evidence="1">
        <name>FAD</name>
        <dbReference type="ChEBI" id="CHEBI:57692"/>
    </cofactor>
</comment>
<dbReference type="PRINTS" id="PR00420">
    <property type="entry name" value="RNGMNOXGNASE"/>
</dbReference>
<evidence type="ECO:0000256" key="5">
    <source>
        <dbReference type="ARBA" id="ARBA00022827"/>
    </source>
</evidence>
<dbReference type="PANTHER" id="PTHR43876">
    <property type="entry name" value="UBIQUINONE BIOSYNTHESIS MONOOXYGENASE COQ6, MITOCHONDRIAL"/>
    <property type="match status" value="1"/>
</dbReference>
<feature type="domain" description="FAD-binding" evidence="9">
    <location>
        <begin position="5"/>
        <end position="348"/>
    </location>
</feature>
<name>A0A5K1I3G5_9GAMM</name>
<keyword evidence="5" id="KW-0274">FAD</keyword>
<dbReference type="FunFam" id="3.50.50.60:FF:000021">
    <property type="entry name" value="Ubiquinone biosynthesis monooxygenase COQ6"/>
    <property type="match status" value="1"/>
</dbReference>
<evidence type="ECO:0000256" key="8">
    <source>
        <dbReference type="ARBA" id="ARBA00065734"/>
    </source>
</evidence>
<dbReference type="SUPFAM" id="SSF51905">
    <property type="entry name" value="FAD/NAD(P)-binding domain"/>
    <property type="match status" value="1"/>
</dbReference>
<comment type="similarity">
    <text evidence="3">Belongs to the UbiH/COQ6 family.</text>
</comment>
<dbReference type="Pfam" id="PF01494">
    <property type="entry name" value="FAD_binding_3"/>
    <property type="match status" value="1"/>
</dbReference>
<organism evidence="10 11">
    <name type="scientific">Halomonas lysinitropha</name>
    <dbReference type="NCBI Taxonomy" id="2607506"/>
    <lineage>
        <taxon>Bacteria</taxon>
        <taxon>Pseudomonadati</taxon>
        <taxon>Pseudomonadota</taxon>
        <taxon>Gammaproteobacteria</taxon>
        <taxon>Oceanospirillales</taxon>
        <taxon>Halomonadaceae</taxon>
        <taxon>Halomonas</taxon>
    </lineage>
</organism>
<keyword evidence="11" id="KW-1185">Reference proteome</keyword>
<dbReference type="AlphaFoldDB" id="A0A5K1I3G5"/>
<dbReference type="RefSeq" id="WP_151442322.1">
    <property type="nucleotide sequence ID" value="NZ_CABVOU010000019.1"/>
</dbReference>
<dbReference type="UniPathway" id="UPA00232"/>
<evidence type="ECO:0000256" key="4">
    <source>
        <dbReference type="ARBA" id="ARBA00022630"/>
    </source>
</evidence>
<dbReference type="GO" id="GO:0071949">
    <property type="term" value="F:FAD binding"/>
    <property type="evidence" value="ECO:0007669"/>
    <property type="project" value="InterPro"/>
</dbReference>
<dbReference type="EMBL" id="CABVOU010000019">
    <property type="protein sequence ID" value="VVZ94563.1"/>
    <property type="molecule type" value="Genomic_DNA"/>
</dbReference>
<proteinExistence type="inferred from homology"/>